<dbReference type="RefSeq" id="WP_335423751.1">
    <property type="nucleotide sequence ID" value="NZ_JBALHR010000007.1"/>
</dbReference>
<protein>
    <recommendedName>
        <fullName evidence="3">SnoaL-like protein</fullName>
    </recommendedName>
</protein>
<dbReference type="EMBL" id="JBALHR010000007">
    <property type="protein sequence ID" value="MEH7829067.1"/>
    <property type="molecule type" value="Genomic_DNA"/>
</dbReference>
<evidence type="ECO:0008006" key="3">
    <source>
        <dbReference type="Google" id="ProtNLM"/>
    </source>
</evidence>
<keyword evidence="2" id="KW-1185">Reference proteome</keyword>
<reference evidence="1" key="1">
    <citation type="submission" date="2024-02" db="EMBL/GenBank/DDBJ databases">
        <title>Genome sequences of strain Gemmobacter sp. JM10B15.</title>
        <authorList>
            <person name="Zhang M."/>
        </authorList>
    </citation>
    <scope>NUCLEOTIDE SEQUENCE</scope>
    <source>
        <strain evidence="1">JM10B15</strain>
    </source>
</reference>
<proteinExistence type="predicted"/>
<comment type="caution">
    <text evidence="1">The sequence shown here is derived from an EMBL/GenBank/DDBJ whole genome shotgun (WGS) entry which is preliminary data.</text>
</comment>
<dbReference type="Proteomes" id="UP001431963">
    <property type="component" value="Unassembled WGS sequence"/>
</dbReference>
<accession>A0ABU8BWI4</accession>
<organism evidence="1 2">
    <name type="scientific">Gemmobacter denitrificans</name>
    <dbReference type="NCBI Taxonomy" id="3123040"/>
    <lineage>
        <taxon>Bacteria</taxon>
        <taxon>Pseudomonadati</taxon>
        <taxon>Pseudomonadota</taxon>
        <taxon>Alphaproteobacteria</taxon>
        <taxon>Rhodobacterales</taxon>
        <taxon>Paracoccaceae</taxon>
        <taxon>Gemmobacter</taxon>
    </lineage>
</organism>
<gene>
    <name evidence="1" type="ORF">V6590_12980</name>
</gene>
<evidence type="ECO:0000313" key="2">
    <source>
        <dbReference type="Proteomes" id="UP001431963"/>
    </source>
</evidence>
<sequence length="141" mass="16453">MLGRVQALLNDLTTQFEAGNLSGVITHYDFPLHLDLEDRSVLLTGPAEMEALLQHVMQTYHEKAWTRTVAQITALELPRRGRMRAWVRYHHSDSTGKVMQHSDRIFHLRDRGNRFVIDALEITRLATSEFRIWHPPRRRSA</sequence>
<evidence type="ECO:0000313" key="1">
    <source>
        <dbReference type="EMBL" id="MEH7829067.1"/>
    </source>
</evidence>
<name>A0ABU8BWI4_9RHOB</name>